<reference evidence="1 2" key="1">
    <citation type="submission" date="2021-06" db="EMBL/GenBank/DDBJ databases">
        <authorList>
            <person name="Palmer J.M."/>
        </authorList>
    </citation>
    <scope>NUCLEOTIDE SEQUENCE [LARGE SCALE GENOMIC DNA]</scope>
    <source>
        <strain evidence="2">if_2019</strain>
        <tissue evidence="1">Muscle</tissue>
    </source>
</reference>
<accession>A0ABV0UX88</accession>
<sequence>MLLDRAIFFFYWIYATLRQAYFFCNPVHPPTYSSFTLRSLSTESTFAASSTSVSLNSVLPWRIPFTLYWRDQIPVTSLWNFCNNKLLSP</sequence>
<dbReference type="Proteomes" id="UP001482620">
    <property type="component" value="Unassembled WGS sequence"/>
</dbReference>
<evidence type="ECO:0000313" key="2">
    <source>
        <dbReference type="Proteomes" id="UP001482620"/>
    </source>
</evidence>
<name>A0ABV0UX88_9TELE</name>
<keyword evidence="2" id="KW-1185">Reference proteome</keyword>
<evidence type="ECO:0008006" key="3">
    <source>
        <dbReference type="Google" id="ProtNLM"/>
    </source>
</evidence>
<dbReference type="EMBL" id="JAHRIQ010086643">
    <property type="protein sequence ID" value="MEQ2249797.1"/>
    <property type="molecule type" value="Genomic_DNA"/>
</dbReference>
<proteinExistence type="predicted"/>
<organism evidence="1 2">
    <name type="scientific">Ilyodon furcidens</name>
    <name type="common">goldbreast splitfin</name>
    <dbReference type="NCBI Taxonomy" id="33524"/>
    <lineage>
        <taxon>Eukaryota</taxon>
        <taxon>Metazoa</taxon>
        <taxon>Chordata</taxon>
        <taxon>Craniata</taxon>
        <taxon>Vertebrata</taxon>
        <taxon>Euteleostomi</taxon>
        <taxon>Actinopterygii</taxon>
        <taxon>Neopterygii</taxon>
        <taxon>Teleostei</taxon>
        <taxon>Neoteleostei</taxon>
        <taxon>Acanthomorphata</taxon>
        <taxon>Ovalentaria</taxon>
        <taxon>Atherinomorphae</taxon>
        <taxon>Cyprinodontiformes</taxon>
        <taxon>Goodeidae</taxon>
        <taxon>Ilyodon</taxon>
    </lineage>
</organism>
<evidence type="ECO:0000313" key="1">
    <source>
        <dbReference type="EMBL" id="MEQ2249797.1"/>
    </source>
</evidence>
<protein>
    <recommendedName>
        <fullName evidence="3">Secreted protein</fullName>
    </recommendedName>
</protein>
<gene>
    <name evidence="1" type="ORF">ILYODFUR_033095</name>
</gene>
<comment type="caution">
    <text evidence="1">The sequence shown here is derived from an EMBL/GenBank/DDBJ whole genome shotgun (WGS) entry which is preliminary data.</text>
</comment>